<reference evidence="1 2" key="1">
    <citation type="submission" date="2016-12" db="EMBL/GenBank/DDBJ databases">
        <title>The genomes of Aspergillus section Nigri reveals drivers in fungal speciation.</title>
        <authorList>
            <consortium name="DOE Joint Genome Institute"/>
            <person name="Vesth T.C."/>
            <person name="Nybo J."/>
            <person name="Theobald S."/>
            <person name="Brandl J."/>
            <person name="Frisvad J.C."/>
            <person name="Nielsen K.F."/>
            <person name="Lyhne E.K."/>
            <person name="Kogle M.E."/>
            <person name="Kuo A."/>
            <person name="Riley R."/>
            <person name="Clum A."/>
            <person name="Nolan M."/>
            <person name="Lipzen A."/>
            <person name="Salamov A."/>
            <person name="Henrissat B."/>
            <person name="Wiebenga A."/>
            <person name="De Vries R.P."/>
            <person name="Grigoriev I.V."/>
            <person name="Mortensen U.H."/>
            <person name="Andersen M.R."/>
            <person name="Baker S.E."/>
        </authorList>
    </citation>
    <scope>NUCLEOTIDE SEQUENCE [LARGE SCALE GENOMIC DNA]</scope>
    <source>
        <strain evidence="1 2">CBS 121591</strain>
    </source>
</reference>
<accession>A0A319CPW2</accession>
<protein>
    <submittedName>
        <fullName evidence="1">Uncharacterized protein</fullName>
    </submittedName>
</protein>
<dbReference type="Proteomes" id="UP000248340">
    <property type="component" value="Unassembled WGS sequence"/>
</dbReference>
<organism evidence="1 2">
    <name type="scientific">Aspergillus uvarum CBS 121591</name>
    <dbReference type="NCBI Taxonomy" id="1448315"/>
    <lineage>
        <taxon>Eukaryota</taxon>
        <taxon>Fungi</taxon>
        <taxon>Dikarya</taxon>
        <taxon>Ascomycota</taxon>
        <taxon>Pezizomycotina</taxon>
        <taxon>Eurotiomycetes</taxon>
        <taxon>Eurotiomycetidae</taxon>
        <taxon>Eurotiales</taxon>
        <taxon>Aspergillaceae</taxon>
        <taxon>Aspergillus</taxon>
        <taxon>Aspergillus subgen. Circumdati</taxon>
    </lineage>
</organism>
<evidence type="ECO:0000313" key="1">
    <source>
        <dbReference type="EMBL" id="PYH87264.1"/>
    </source>
</evidence>
<dbReference type="OrthoDB" id="10397145at2759"/>
<dbReference type="VEuPathDB" id="FungiDB:BO82DRAFT_6255"/>
<dbReference type="RefSeq" id="XP_025497464.1">
    <property type="nucleotide sequence ID" value="XM_025641403.1"/>
</dbReference>
<name>A0A319CPW2_9EURO</name>
<dbReference type="EMBL" id="KZ821674">
    <property type="protein sequence ID" value="PYH87264.1"/>
    <property type="molecule type" value="Genomic_DNA"/>
</dbReference>
<keyword evidence="2" id="KW-1185">Reference proteome</keyword>
<dbReference type="GeneID" id="37144145"/>
<sequence>MHRGSSGILFPFSASTCSSFAPLSRVHILRVPSQSVDNGLCSIPLILSKPLGKGSVRMLAGSPSGRGGGGYCRQDNPPPPCPRKICLRCRWRDCWPAPRCDAWCCPVLVGPKTKLLNMNPPPSTSNPSPMLSG</sequence>
<gene>
    <name evidence="1" type="ORF">BO82DRAFT_6255</name>
</gene>
<dbReference type="AlphaFoldDB" id="A0A319CPW2"/>
<evidence type="ECO:0000313" key="2">
    <source>
        <dbReference type="Proteomes" id="UP000248340"/>
    </source>
</evidence>
<proteinExistence type="predicted"/>